<protein>
    <submittedName>
        <fullName evidence="2">Uncharacterized protein</fullName>
    </submittedName>
</protein>
<feature type="compositionally biased region" description="Low complexity" evidence="1">
    <location>
        <begin position="23"/>
        <end position="44"/>
    </location>
</feature>
<gene>
    <name evidence="2" type="ORF">AC579_5331</name>
</gene>
<dbReference type="AlphaFoldDB" id="A0A139ISR1"/>
<feature type="region of interest" description="Disordered" evidence="1">
    <location>
        <begin position="161"/>
        <end position="206"/>
    </location>
</feature>
<feature type="compositionally biased region" description="Basic and acidic residues" evidence="1">
    <location>
        <begin position="1"/>
        <end position="10"/>
    </location>
</feature>
<evidence type="ECO:0000313" key="3">
    <source>
        <dbReference type="Proteomes" id="UP000073492"/>
    </source>
</evidence>
<comment type="caution">
    <text evidence="2">The sequence shown here is derived from an EMBL/GenBank/DDBJ whole genome shotgun (WGS) entry which is preliminary data.</text>
</comment>
<dbReference type="OrthoDB" id="3648137at2759"/>
<dbReference type="EMBL" id="LFZO01000014">
    <property type="protein sequence ID" value="KXT17828.1"/>
    <property type="molecule type" value="Genomic_DNA"/>
</dbReference>
<keyword evidence="3" id="KW-1185">Reference proteome</keyword>
<sequence>MESQQEREQPKQVQRQQQHEALNDNADFNANAAASAAQQRSSSFYGSTTEGCQGPASKATVNTISTHQANAQPNHAGNGAMPTQVPSANPSSIAGKKKACDNNPMILDPQSCKARSFERKQEQQQQPGLDVALSYNASVEQVQQHDVPDVGTTNDQAVADARSNKDGSQLHMQQPPAGQNAPDLSGSTQASMVQPHQQDTPYPKLPPDLARMAQKLIPDKGWSYQKVWHWYYNGMPVEEAPGVANDPPVTPAPLEMLESQGIYEFFDWNHYYQRRRDENFDPRQCKTVQFSGMDVQVMLLTGNDAGEEGSKILLDHIVSARKEFANLAHLSFAECVFGSPTEASHGIKELFRTRFAYACQLTCTSAFVWSLSFNATDPGSKGGDQELRTPNFKVSITHFRAKKAFDEERAKLRLKHREFGVERVKRRLCRDVVDDMGDIRHKFEDSNDFIRLMELRHVLACLSIQSTLERHIDDDKRNHEETGLIQPEPWEGWTSANGCYSRVSLACMTVRRRNEIRQLLLRMPTDYHLLNINVSKCSERGRRVFTEMMTFAETEFPRLFFTDDLRKKYGNPWTVTEATEDKEPMTVAERTHSVVPGDRQSAMHAPQSSSGDEDALTASSNENGQDNDRSRKRRSPTEGQSDKRRRTDEALLTRLPQRRRQVGQKAILPKQAKSQPPLLSTSDLNSFQEVAYNCHLAATQPPLPSESIQGAAHNSHLAEAPGDSPRVLNSHPQLISAVGWPQYEGQSFKSVDQLADHNSPDNYITATQFVAGARSVLPNSKPQPYSSSYRPSEYVMGWQQPAGQTYNAANQLESQCGFQNYSLPNDSLQSYGSSYSQPDPAVDWHQQDDLASYNAAAQMGKPYGSPVDLPAEDYRRLAEDDEEIAYNLPQMVPSDDTRLNS</sequence>
<evidence type="ECO:0000256" key="1">
    <source>
        <dbReference type="SAM" id="MobiDB-lite"/>
    </source>
</evidence>
<feature type="compositionally biased region" description="Basic and acidic residues" evidence="1">
    <location>
        <begin position="579"/>
        <end position="592"/>
    </location>
</feature>
<feature type="compositionally biased region" description="Polar residues" evidence="1">
    <location>
        <begin position="185"/>
        <end position="200"/>
    </location>
</feature>
<feature type="compositionally biased region" description="Polar residues" evidence="1">
    <location>
        <begin position="59"/>
        <end position="75"/>
    </location>
</feature>
<reference evidence="2 3" key="1">
    <citation type="submission" date="2015-07" db="EMBL/GenBank/DDBJ databases">
        <title>Comparative genomics of the Sigatoka disease complex on banana suggests a link between parallel evolutionary changes in Pseudocercospora fijiensis and Pseudocercospora eumusae and increased virulence on the banana host.</title>
        <authorList>
            <person name="Chang T.-C."/>
            <person name="Salvucci A."/>
            <person name="Crous P.W."/>
            <person name="Stergiopoulos I."/>
        </authorList>
    </citation>
    <scope>NUCLEOTIDE SEQUENCE [LARGE SCALE GENOMIC DNA]</scope>
    <source>
        <strain evidence="2 3">CBS 116634</strain>
    </source>
</reference>
<evidence type="ECO:0000313" key="2">
    <source>
        <dbReference type="EMBL" id="KXT17828.1"/>
    </source>
</evidence>
<name>A0A139ISR1_9PEZI</name>
<feature type="region of interest" description="Disordered" evidence="1">
    <location>
        <begin position="703"/>
        <end position="726"/>
    </location>
</feature>
<dbReference type="Proteomes" id="UP000073492">
    <property type="component" value="Unassembled WGS sequence"/>
</dbReference>
<organism evidence="2 3">
    <name type="scientific">Pseudocercospora musae</name>
    <dbReference type="NCBI Taxonomy" id="113226"/>
    <lineage>
        <taxon>Eukaryota</taxon>
        <taxon>Fungi</taxon>
        <taxon>Dikarya</taxon>
        <taxon>Ascomycota</taxon>
        <taxon>Pezizomycotina</taxon>
        <taxon>Dothideomycetes</taxon>
        <taxon>Dothideomycetidae</taxon>
        <taxon>Mycosphaerellales</taxon>
        <taxon>Mycosphaerellaceae</taxon>
        <taxon>Pseudocercospora</taxon>
    </lineage>
</organism>
<feature type="compositionally biased region" description="Polar residues" evidence="1">
    <location>
        <begin position="672"/>
        <end position="681"/>
    </location>
</feature>
<feature type="region of interest" description="Disordered" evidence="1">
    <location>
        <begin position="1"/>
        <end position="107"/>
    </location>
</feature>
<accession>A0A139ISR1</accession>
<feature type="region of interest" description="Disordered" evidence="1">
    <location>
        <begin position="576"/>
        <end position="681"/>
    </location>
</feature>
<feature type="compositionally biased region" description="Basic and acidic residues" evidence="1">
    <location>
        <begin position="640"/>
        <end position="651"/>
    </location>
</feature>
<proteinExistence type="predicted"/>